<evidence type="ECO:0000313" key="1">
    <source>
        <dbReference type="Proteomes" id="UP000694850"/>
    </source>
</evidence>
<evidence type="ECO:0000313" key="2">
    <source>
        <dbReference type="RefSeq" id="XP_042637245.1"/>
    </source>
</evidence>
<reference evidence="2" key="1">
    <citation type="submission" date="2025-08" db="UniProtKB">
        <authorList>
            <consortium name="RefSeq"/>
        </authorList>
    </citation>
    <scope>IDENTIFICATION</scope>
</reference>
<gene>
    <name evidence="2" type="primary">CD59</name>
</gene>
<sequence>MGSKGIHLLGPLLILAVLCHSGYCLLCYSCLVVGTRCSATTNCTYPLDSCLAVKAASRQYYHCWKMSDCNFQYISKALNEPELQYTCCQQDLCNSHPGMTSGKIVPLVALVLTAAWNFCF</sequence>
<organism evidence="1 2">
    <name type="scientific">Orycteropus afer afer</name>
    <dbReference type="NCBI Taxonomy" id="1230840"/>
    <lineage>
        <taxon>Eukaryota</taxon>
        <taxon>Metazoa</taxon>
        <taxon>Chordata</taxon>
        <taxon>Craniata</taxon>
        <taxon>Vertebrata</taxon>
        <taxon>Euteleostomi</taxon>
        <taxon>Mammalia</taxon>
        <taxon>Eutheria</taxon>
        <taxon>Afrotheria</taxon>
        <taxon>Tubulidentata</taxon>
        <taxon>Orycteropodidae</taxon>
        <taxon>Orycteropus</taxon>
    </lineage>
</organism>
<protein>
    <submittedName>
        <fullName evidence="2">CD59 glycoprotein</fullName>
    </submittedName>
</protein>
<name>A0AC54Z6Z2_ORYAF</name>
<keyword evidence="1" id="KW-1185">Reference proteome</keyword>
<dbReference type="RefSeq" id="XP_042637245.1">
    <property type="nucleotide sequence ID" value="XM_042781311.1"/>
</dbReference>
<accession>A0AC54Z6Z2</accession>
<proteinExistence type="predicted"/>
<dbReference type="Proteomes" id="UP000694850">
    <property type="component" value="Unplaced"/>
</dbReference>